<proteinExistence type="predicted"/>
<sequence>MSKSYCNVNKIDHRKTNTEEENQRDKINIKKFVYSKYRLSEENNPNQLFEISAIKALRTTQLLLEMQEYPNKDISEFESLIPFLKESCGDGWKMAQNNLITKESLNKFALEVWENSGFGLFLENAIDDLMLKAAPICIEDTLTNTLKILIHYQKPLNLRRNGNRKHKEEIEFAIKLLKNYLNELNNNFNLDNIYNELETMKERIEKEINIQLQKAKKISEKSLRDFFLDELLIKFRDNDNKFSSFFQEIDLLIKRGVVDFSLNRLRRSAIPRIQAFLNFVDNYFNDYIPESLLTIIKYKVVLKGVNVVYFENQEEAEDFRDSVTTDACTIFNKHLNEFVLEGNRIIDLNQEEIQKSLIDKTRKSLTEVLDYLNDKFDVGLKLPIFIEENIVYNNSSTIITISERKKILLQRGFDWIRSRISDKKISPNIFSISLENMIDEMNIEFDNQFIEIQQLMFNFVTNELTQLIDEFSANIQKKMKSFQEALEQSLVDKLQEKKNEEDLMIVLDNFLNGFNEYQG</sequence>
<accession>A0A2R5G2X5</accession>
<dbReference type="EMBL" id="BDUD01000002">
    <property type="protein sequence ID" value="GBG22813.1"/>
    <property type="molecule type" value="Genomic_DNA"/>
</dbReference>
<dbReference type="AlphaFoldDB" id="A0A2R5G2X5"/>
<dbReference type="OrthoDB" id="6565187at2"/>
<evidence type="ECO:0000256" key="1">
    <source>
        <dbReference type="SAM" id="Coils"/>
    </source>
</evidence>
<feature type="coiled-coil region" evidence="1">
    <location>
        <begin position="163"/>
        <end position="221"/>
    </location>
</feature>
<evidence type="ECO:0000313" key="2">
    <source>
        <dbReference type="EMBL" id="GBG22813.1"/>
    </source>
</evidence>
<name>A0A2R5G2X5_NOSCO</name>
<evidence type="ECO:0000313" key="3">
    <source>
        <dbReference type="Proteomes" id="UP000245124"/>
    </source>
</evidence>
<organism evidence="2 3">
    <name type="scientific">Nostoc commune NIES-4072</name>
    <dbReference type="NCBI Taxonomy" id="2005467"/>
    <lineage>
        <taxon>Bacteria</taxon>
        <taxon>Bacillati</taxon>
        <taxon>Cyanobacteriota</taxon>
        <taxon>Cyanophyceae</taxon>
        <taxon>Nostocales</taxon>
        <taxon>Nostocaceae</taxon>
        <taxon>Nostoc</taxon>
    </lineage>
</organism>
<keyword evidence="3" id="KW-1185">Reference proteome</keyword>
<gene>
    <name evidence="2" type="ORF">NIES4072_65250</name>
</gene>
<reference evidence="2 3" key="1">
    <citation type="submission" date="2017-06" db="EMBL/GenBank/DDBJ databases">
        <title>Genome sequencing of cyanobaciteial culture collection at National Institute for Environmental Studies (NIES).</title>
        <authorList>
            <person name="Hirose Y."/>
            <person name="Shimura Y."/>
            <person name="Fujisawa T."/>
            <person name="Nakamura Y."/>
            <person name="Kawachi M."/>
        </authorList>
    </citation>
    <scope>NUCLEOTIDE SEQUENCE [LARGE SCALE GENOMIC DNA]</scope>
    <source>
        <strain evidence="2 3">NIES-4072</strain>
    </source>
</reference>
<keyword evidence="1" id="KW-0175">Coiled coil</keyword>
<dbReference type="Proteomes" id="UP000245124">
    <property type="component" value="Unassembled WGS sequence"/>
</dbReference>
<dbReference type="RefSeq" id="WP_109012854.1">
    <property type="nucleotide sequence ID" value="NZ_BDUD01000002.1"/>
</dbReference>
<comment type="caution">
    <text evidence="2">The sequence shown here is derived from an EMBL/GenBank/DDBJ whole genome shotgun (WGS) entry which is preliminary data.</text>
</comment>
<protein>
    <submittedName>
        <fullName evidence="2">Uncharacterized protein</fullName>
    </submittedName>
</protein>